<feature type="domain" description="ABC transmembrane type-1" evidence="9">
    <location>
        <begin position="11"/>
        <end position="199"/>
    </location>
</feature>
<evidence type="ECO:0000259" key="9">
    <source>
        <dbReference type="PROSITE" id="PS50928"/>
    </source>
</evidence>
<evidence type="ECO:0000256" key="4">
    <source>
        <dbReference type="ARBA" id="ARBA00022692"/>
    </source>
</evidence>
<accession>A0A7K3TJQ3</accession>
<dbReference type="EMBL" id="WHZY01000024">
    <property type="protein sequence ID" value="NEG79348.1"/>
    <property type="molecule type" value="Genomic_DNA"/>
</dbReference>
<dbReference type="InterPro" id="IPR000515">
    <property type="entry name" value="MetI-like"/>
</dbReference>
<evidence type="ECO:0000256" key="6">
    <source>
        <dbReference type="ARBA" id="ARBA00022989"/>
    </source>
</evidence>
<keyword evidence="11" id="KW-1185">Reference proteome</keyword>
<feature type="transmembrane region" description="Helical" evidence="8">
    <location>
        <begin position="77"/>
        <end position="95"/>
    </location>
</feature>
<keyword evidence="3" id="KW-1003">Cell membrane</keyword>
<feature type="transmembrane region" description="Helical" evidence="8">
    <location>
        <begin position="178"/>
        <end position="198"/>
    </location>
</feature>
<dbReference type="InterPro" id="IPR035906">
    <property type="entry name" value="MetI-like_sf"/>
</dbReference>
<dbReference type="RefSeq" id="WP_152351171.1">
    <property type="nucleotide sequence ID" value="NZ_WBSN01000026.1"/>
</dbReference>
<evidence type="ECO:0000256" key="1">
    <source>
        <dbReference type="ARBA" id="ARBA00004651"/>
    </source>
</evidence>
<dbReference type="PANTHER" id="PTHR30614">
    <property type="entry name" value="MEMBRANE COMPONENT OF AMINO ACID ABC TRANSPORTER"/>
    <property type="match status" value="1"/>
</dbReference>
<comment type="caution">
    <text evidence="10">The sequence shown here is derived from an EMBL/GenBank/DDBJ whole genome shotgun (WGS) entry which is preliminary data.</text>
</comment>
<evidence type="ECO:0000256" key="2">
    <source>
        <dbReference type="ARBA" id="ARBA00022448"/>
    </source>
</evidence>
<dbReference type="InterPro" id="IPR010065">
    <property type="entry name" value="AA_ABC_transptr_permease_3TM"/>
</dbReference>
<dbReference type="AlphaFoldDB" id="A0A7K3TJQ3"/>
<evidence type="ECO:0000256" key="5">
    <source>
        <dbReference type="ARBA" id="ARBA00022970"/>
    </source>
</evidence>
<dbReference type="PANTHER" id="PTHR30614:SF0">
    <property type="entry name" value="L-CYSTINE TRANSPORT SYSTEM PERMEASE PROTEIN TCYL"/>
    <property type="match status" value="1"/>
</dbReference>
<comment type="similarity">
    <text evidence="8">Belongs to the binding-protein-dependent transport system permease family.</text>
</comment>
<dbReference type="Proteomes" id="UP000469763">
    <property type="component" value="Unassembled WGS sequence"/>
</dbReference>
<protein>
    <submittedName>
        <fullName evidence="10">ABC transporter permease subunit</fullName>
    </submittedName>
</protein>
<dbReference type="PROSITE" id="PS50928">
    <property type="entry name" value="ABC_TM1"/>
    <property type="match status" value="1"/>
</dbReference>
<dbReference type="Gene3D" id="1.10.3720.10">
    <property type="entry name" value="MetI-like"/>
    <property type="match status" value="1"/>
</dbReference>
<keyword evidence="4 8" id="KW-0812">Transmembrane</keyword>
<dbReference type="SUPFAM" id="SSF161098">
    <property type="entry name" value="MetI-like"/>
    <property type="match status" value="1"/>
</dbReference>
<dbReference type="NCBIfam" id="TIGR01726">
    <property type="entry name" value="HEQRo_perm_3TM"/>
    <property type="match status" value="1"/>
</dbReference>
<dbReference type="GO" id="GO:0022857">
    <property type="term" value="F:transmembrane transporter activity"/>
    <property type="evidence" value="ECO:0007669"/>
    <property type="project" value="InterPro"/>
</dbReference>
<evidence type="ECO:0000313" key="11">
    <source>
        <dbReference type="Proteomes" id="UP000469763"/>
    </source>
</evidence>
<gene>
    <name evidence="10" type="ORF">GFD22_10300</name>
</gene>
<keyword evidence="6 8" id="KW-1133">Transmembrane helix</keyword>
<evidence type="ECO:0000256" key="8">
    <source>
        <dbReference type="RuleBase" id="RU363032"/>
    </source>
</evidence>
<keyword evidence="5" id="KW-0029">Amino-acid transport</keyword>
<evidence type="ECO:0000256" key="7">
    <source>
        <dbReference type="ARBA" id="ARBA00023136"/>
    </source>
</evidence>
<dbReference type="Pfam" id="PF00528">
    <property type="entry name" value="BPD_transp_1"/>
    <property type="match status" value="1"/>
</dbReference>
<dbReference type="GO" id="GO:0043190">
    <property type="term" value="C:ATP-binding cassette (ABC) transporter complex"/>
    <property type="evidence" value="ECO:0007669"/>
    <property type="project" value="InterPro"/>
</dbReference>
<dbReference type="OrthoDB" id="92598at2"/>
<evidence type="ECO:0000256" key="3">
    <source>
        <dbReference type="ARBA" id="ARBA00022475"/>
    </source>
</evidence>
<dbReference type="GO" id="GO:0006865">
    <property type="term" value="P:amino acid transport"/>
    <property type="evidence" value="ECO:0007669"/>
    <property type="project" value="UniProtKB-KW"/>
</dbReference>
<proteinExistence type="inferred from homology"/>
<keyword evidence="2 8" id="KW-0813">Transport</keyword>
<sequence>MNIVVPVLMGLPLTVLLTAAAFAVGFVLAVPLSLMSTSRNALLRLLSQLIIWLERGVPPLVWLMILYFGVRVGAVRLSSMQAAILGLSVVSMGYLSEILRSGFMAIPAGQYEATRALGLGYWTSYSRVIFPQAIKLMVPSFTTYFIGLMKDSSLASSIGVAEMVFQASKVARRSQVGITPFLVAAVFYIAVSIPIAIVTRRMEGAMREAK</sequence>
<organism evidence="10 11">
    <name type="scientific">Bifidobacterium avesanii</name>
    <dbReference type="NCBI Taxonomy" id="1798157"/>
    <lineage>
        <taxon>Bacteria</taxon>
        <taxon>Bacillati</taxon>
        <taxon>Actinomycetota</taxon>
        <taxon>Actinomycetes</taxon>
        <taxon>Bifidobacteriales</taxon>
        <taxon>Bifidobacteriaceae</taxon>
        <taxon>Bifidobacterium</taxon>
    </lineage>
</organism>
<comment type="subcellular location">
    <subcellularLocation>
        <location evidence="1 8">Cell membrane</location>
        <topology evidence="1 8">Multi-pass membrane protein</topology>
    </subcellularLocation>
</comment>
<feature type="transmembrane region" description="Helical" evidence="8">
    <location>
        <begin position="45"/>
        <end position="70"/>
    </location>
</feature>
<keyword evidence="7 8" id="KW-0472">Membrane</keyword>
<dbReference type="CDD" id="cd06261">
    <property type="entry name" value="TM_PBP2"/>
    <property type="match status" value="1"/>
</dbReference>
<dbReference type="InterPro" id="IPR043429">
    <property type="entry name" value="ArtM/GltK/GlnP/TcyL/YhdX-like"/>
</dbReference>
<reference evidence="10 11" key="1">
    <citation type="submission" date="2019-10" db="EMBL/GenBank/DDBJ databases">
        <title>Bifidobacterium from non-human primates.</title>
        <authorList>
            <person name="Modesto M."/>
        </authorList>
    </citation>
    <scope>NUCLEOTIDE SEQUENCE [LARGE SCALE GENOMIC DNA]</scope>
    <source>
        <strain evidence="10 11">TREC</strain>
    </source>
</reference>
<name>A0A7K3TJQ3_9BIFI</name>
<evidence type="ECO:0000313" key="10">
    <source>
        <dbReference type="EMBL" id="NEG79348.1"/>
    </source>
</evidence>